<accession>A0A971S093</accession>
<dbReference type="GO" id="GO:0000155">
    <property type="term" value="F:phosphorelay sensor kinase activity"/>
    <property type="evidence" value="ECO:0007669"/>
    <property type="project" value="InterPro"/>
</dbReference>
<comment type="catalytic activity">
    <reaction evidence="1">
        <text>ATP + protein L-histidine = ADP + protein N-phospho-L-histidine.</text>
        <dbReference type="EC" id="2.7.13.3"/>
    </reaction>
</comment>
<dbReference type="EC" id="2.7.13.3" evidence="2"/>
<dbReference type="InterPro" id="IPR003661">
    <property type="entry name" value="HisK_dim/P_dom"/>
</dbReference>
<dbReference type="PANTHER" id="PTHR43304:SF1">
    <property type="entry name" value="PAC DOMAIN-CONTAINING PROTEIN"/>
    <property type="match status" value="1"/>
</dbReference>
<evidence type="ECO:0000259" key="11">
    <source>
        <dbReference type="PROSITE" id="PS50113"/>
    </source>
</evidence>
<keyword evidence="4" id="KW-0808">Transferase</keyword>
<dbReference type="Pfam" id="PF08448">
    <property type="entry name" value="PAS_4"/>
    <property type="match status" value="1"/>
</dbReference>
<dbReference type="Pfam" id="PF00512">
    <property type="entry name" value="HisKA"/>
    <property type="match status" value="1"/>
</dbReference>
<dbReference type="PROSITE" id="PS50110">
    <property type="entry name" value="RESPONSE_REGULATORY"/>
    <property type="match status" value="1"/>
</dbReference>
<dbReference type="SUPFAM" id="SSF52172">
    <property type="entry name" value="CheY-like"/>
    <property type="match status" value="1"/>
</dbReference>
<evidence type="ECO:0000313" key="13">
    <source>
        <dbReference type="Proteomes" id="UP000777265"/>
    </source>
</evidence>
<protein>
    <recommendedName>
        <fullName evidence="2">histidine kinase</fullName>
        <ecNumber evidence="2">2.7.13.3</ecNumber>
    </recommendedName>
</protein>
<dbReference type="CDD" id="cd00130">
    <property type="entry name" value="PAS"/>
    <property type="match status" value="3"/>
</dbReference>
<dbReference type="SUPFAM" id="SSF47384">
    <property type="entry name" value="Homodimeric domain of signal transducing histidine kinase"/>
    <property type="match status" value="1"/>
</dbReference>
<keyword evidence="5" id="KW-0418">Kinase</keyword>
<dbReference type="CDD" id="cd00082">
    <property type="entry name" value="HisKA"/>
    <property type="match status" value="1"/>
</dbReference>
<dbReference type="InterPro" id="IPR001789">
    <property type="entry name" value="Sig_transdc_resp-reg_receiver"/>
</dbReference>
<dbReference type="PRINTS" id="PR00344">
    <property type="entry name" value="BCTRLSENSOR"/>
</dbReference>
<dbReference type="Pfam" id="PF02518">
    <property type="entry name" value="HATPase_c"/>
    <property type="match status" value="1"/>
</dbReference>
<dbReference type="InterPro" id="IPR036890">
    <property type="entry name" value="HATPase_C_sf"/>
</dbReference>
<dbReference type="Gene3D" id="1.10.287.130">
    <property type="match status" value="1"/>
</dbReference>
<dbReference type="InterPro" id="IPR035965">
    <property type="entry name" value="PAS-like_dom_sf"/>
</dbReference>
<evidence type="ECO:0000259" key="8">
    <source>
        <dbReference type="PROSITE" id="PS50109"/>
    </source>
</evidence>
<dbReference type="Gene3D" id="2.10.70.100">
    <property type="match status" value="1"/>
</dbReference>
<dbReference type="InterPro" id="IPR013655">
    <property type="entry name" value="PAS_fold_3"/>
</dbReference>
<dbReference type="Pfam" id="PF00072">
    <property type="entry name" value="Response_reg"/>
    <property type="match status" value="1"/>
</dbReference>
<dbReference type="InterPro" id="IPR001610">
    <property type="entry name" value="PAC"/>
</dbReference>
<dbReference type="SMART" id="SM00086">
    <property type="entry name" value="PAC"/>
    <property type="match status" value="3"/>
</dbReference>
<comment type="caution">
    <text evidence="12">The sequence shown here is derived from an EMBL/GenBank/DDBJ whole genome shotgun (WGS) entry which is preliminary data.</text>
</comment>
<dbReference type="SUPFAM" id="SSF55874">
    <property type="entry name" value="ATPase domain of HSP90 chaperone/DNA topoisomerase II/histidine kinase"/>
    <property type="match status" value="1"/>
</dbReference>
<keyword evidence="3 6" id="KW-0597">Phosphoprotein</keyword>
<dbReference type="InterPro" id="IPR036097">
    <property type="entry name" value="HisK_dim/P_sf"/>
</dbReference>
<feature type="domain" description="Histidine kinase" evidence="8">
    <location>
        <begin position="728"/>
        <end position="951"/>
    </location>
</feature>
<dbReference type="Pfam" id="PF08447">
    <property type="entry name" value="PAS_3"/>
    <property type="match status" value="1"/>
</dbReference>
<dbReference type="InterPro" id="IPR000014">
    <property type="entry name" value="PAS"/>
</dbReference>
<dbReference type="PROSITE" id="PS50109">
    <property type="entry name" value="HIS_KIN"/>
    <property type="match status" value="1"/>
</dbReference>
<sequence length="1088" mass="122014">MEDGHKDKKDKTKEQLMNELTNELARLRQRITRLKNLKSEHKRIRKESENRAAESEAILGVRNDAVLIYDTEMNVGQANPSFLAAYGFDPVGLNIKDIIQRVSCRQPDGKPLAPEEQPVPQALRGETIAGARFLVAGADGADLIIEISSRFMHVGDRTIGTVSVWHDITKKEETERILKESKERYRTIFEDAAVGIVQVSPEGRLLSANNAFAGMYGYDSPEQLISEVTDVGTQFYVNPEDRKKTLQALHEKGIFGPSELYLKRRDGTLLLVQAVARAVRSPEGKFLYAEGIHIDMTDRKQAEEALKESEAKYRNLFESLTEEVHLWRVVRDRKGRIKTWRLVDANPPALRSWGRRLDAIKGKTVDEIFGPGATDHSVHIVQKIMTEGVPFSFEEHFPDPDTYFQLTSVPLGDFFITTRADITPSRKAAEDLRLEHERLELAHRAAGAGTWDHNMVTGHTEWSPRLFEIFGLDPQKNMASFDVWNTLLHPDDRELVQAQLDRALREHTDFVSEYRIVRADGQARWVGAMGTGTYDEQGHPTRITGTCIDITDRKQMEEELRKSRDELERRVQERTLELRESEEIARRRLMEIEAYHNVAPIGLCILDRDLRYVRINERLAEMNGIPAADHLGRTVHEVVPAVGDKAEELARTIIESGEPITNIEVTGRITTAPGTEWTHRSHWFPIKEATGKVVGIGVVVEDITEQLMLEAELRQSQKMEALGTLAGGIAHDFNNILAAIIGFVELAQDEISEESRAGRRLKRVRTAALRGRDIVQQLLTFSRKTEQEKKPIRLSAVVNESIDLLRASIPATIGIRFYVKSESGLIYGKPIQIQQVLVNLCANAAYAMREKGGTLEIELSDYRIPPLDGHSKGIEPGPYMKLVVRDTGVGIPSDAIEKIFDPFFTTKPPGEGTGLGLSAVYGIVRHHGGQTTVESESGKGTTFTVLLPRAKGEHLEESIPREDARTGKECILFVDDEEMIREMGQELLERLGYTVISTTSSREALSFVENDPSRFDLVITDQTMPGMTGLDLARNILLLRPDLPVILATGFSHLVSEKSVRAAGIRALVLKPLTKGELARAVRKVLDE</sequence>
<dbReference type="SMART" id="SM00448">
    <property type="entry name" value="REC"/>
    <property type="match status" value="1"/>
</dbReference>
<dbReference type="EMBL" id="JAAYEE010000095">
    <property type="protein sequence ID" value="NLW34938.1"/>
    <property type="molecule type" value="Genomic_DNA"/>
</dbReference>
<dbReference type="SMART" id="SM00387">
    <property type="entry name" value="HATPase_c"/>
    <property type="match status" value="1"/>
</dbReference>
<evidence type="ECO:0000259" key="9">
    <source>
        <dbReference type="PROSITE" id="PS50110"/>
    </source>
</evidence>
<dbReference type="Gene3D" id="3.30.565.10">
    <property type="entry name" value="Histidine kinase-like ATPase, C-terminal domain"/>
    <property type="match status" value="1"/>
</dbReference>
<feature type="domain" description="PAC" evidence="11">
    <location>
        <begin position="510"/>
        <end position="562"/>
    </location>
</feature>
<dbReference type="Gene3D" id="3.40.50.2300">
    <property type="match status" value="1"/>
</dbReference>
<dbReference type="InterPro" id="IPR005467">
    <property type="entry name" value="His_kinase_dom"/>
</dbReference>
<dbReference type="SUPFAM" id="SSF55785">
    <property type="entry name" value="PYP-like sensor domain (PAS domain)"/>
    <property type="match status" value="5"/>
</dbReference>
<feature type="domain" description="PAC" evidence="11">
    <location>
        <begin position="663"/>
        <end position="715"/>
    </location>
</feature>
<organism evidence="12 13">
    <name type="scientific">Syntrophorhabdus aromaticivorans</name>
    <dbReference type="NCBI Taxonomy" id="328301"/>
    <lineage>
        <taxon>Bacteria</taxon>
        <taxon>Pseudomonadati</taxon>
        <taxon>Thermodesulfobacteriota</taxon>
        <taxon>Syntrophorhabdia</taxon>
        <taxon>Syntrophorhabdales</taxon>
        <taxon>Syntrophorhabdaceae</taxon>
        <taxon>Syntrophorhabdus</taxon>
    </lineage>
</organism>
<evidence type="ECO:0000256" key="7">
    <source>
        <dbReference type="SAM" id="Coils"/>
    </source>
</evidence>
<dbReference type="SMART" id="SM00091">
    <property type="entry name" value="PAS"/>
    <property type="match status" value="5"/>
</dbReference>
<dbReference type="PANTHER" id="PTHR43304">
    <property type="entry name" value="PHYTOCHROME-LIKE PROTEIN CPH1"/>
    <property type="match status" value="1"/>
</dbReference>
<dbReference type="Proteomes" id="UP000777265">
    <property type="component" value="Unassembled WGS sequence"/>
</dbReference>
<dbReference type="InterPro" id="IPR000700">
    <property type="entry name" value="PAS-assoc_C"/>
</dbReference>
<reference evidence="12" key="1">
    <citation type="journal article" date="2020" name="Biotechnol. Biofuels">
        <title>New insights from the biogas microbiome by comprehensive genome-resolved metagenomics of nearly 1600 species originating from multiple anaerobic digesters.</title>
        <authorList>
            <person name="Campanaro S."/>
            <person name="Treu L."/>
            <person name="Rodriguez-R L.M."/>
            <person name="Kovalovszki A."/>
            <person name="Ziels R.M."/>
            <person name="Maus I."/>
            <person name="Zhu X."/>
            <person name="Kougias P.G."/>
            <person name="Basile A."/>
            <person name="Luo G."/>
            <person name="Schluter A."/>
            <person name="Konstantinidis K.T."/>
            <person name="Angelidaki I."/>
        </authorList>
    </citation>
    <scope>NUCLEOTIDE SEQUENCE</scope>
    <source>
        <strain evidence="12">AS06rmzACSIP_7</strain>
    </source>
</reference>
<dbReference type="PROSITE" id="PS50112">
    <property type="entry name" value="PAS"/>
    <property type="match status" value="2"/>
</dbReference>
<evidence type="ECO:0000256" key="2">
    <source>
        <dbReference type="ARBA" id="ARBA00012438"/>
    </source>
</evidence>
<feature type="modified residue" description="4-aspartylphosphate" evidence="6">
    <location>
        <position position="1021"/>
    </location>
</feature>
<dbReference type="PROSITE" id="PS50113">
    <property type="entry name" value="PAC"/>
    <property type="match status" value="3"/>
</dbReference>
<evidence type="ECO:0000256" key="5">
    <source>
        <dbReference type="ARBA" id="ARBA00022777"/>
    </source>
</evidence>
<feature type="domain" description="PAS" evidence="10">
    <location>
        <begin position="462"/>
        <end position="507"/>
    </location>
</feature>
<dbReference type="InterPro" id="IPR011006">
    <property type="entry name" value="CheY-like_superfamily"/>
</dbReference>
<name>A0A971S093_9BACT</name>
<dbReference type="AlphaFoldDB" id="A0A971S093"/>
<evidence type="ECO:0000256" key="3">
    <source>
        <dbReference type="ARBA" id="ARBA00022553"/>
    </source>
</evidence>
<dbReference type="InterPro" id="IPR004358">
    <property type="entry name" value="Sig_transdc_His_kin-like_C"/>
</dbReference>
<keyword evidence="7" id="KW-0175">Coiled coil</keyword>
<feature type="domain" description="PAS" evidence="10">
    <location>
        <begin position="181"/>
        <end position="251"/>
    </location>
</feature>
<gene>
    <name evidence="12" type="ORF">GXY80_05565</name>
</gene>
<feature type="coiled-coil region" evidence="7">
    <location>
        <begin position="550"/>
        <end position="584"/>
    </location>
</feature>
<dbReference type="InterPro" id="IPR052162">
    <property type="entry name" value="Sensor_kinase/Photoreceptor"/>
</dbReference>
<evidence type="ECO:0000256" key="4">
    <source>
        <dbReference type="ARBA" id="ARBA00022679"/>
    </source>
</evidence>
<evidence type="ECO:0000256" key="6">
    <source>
        <dbReference type="PROSITE-ProRule" id="PRU00169"/>
    </source>
</evidence>
<feature type="domain" description="PAC" evidence="11">
    <location>
        <begin position="256"/>
        <end position="308"/>
    </location>
</feature>
<dbReference type="NCBIfam" id="TIGR00229">
    <property type="entry name" value="sensory_box"/>
    <property type="match status" value="3"/>
</dbReference>
<dbReference type="Pfam" id="PF13426">
    <property type="entry name" value="PAS_9"/>
    <property type="match status" value="2"/>
</dbReference>
<proteinExistence type="predicted"/>
<dbReference type="Gene3D" id="3.30.450.20">
    <property type="entry name" value="PAS domain"/>
    <property type="match status" value="5"/>
</dbReference>
<evidence type="ECO:0000259" key="10">
    <source>
        <dbReference type="PROSITE" id="PS50112"/>
    </source>
</evidence>
<dbReference type="SMART" id="SM00388">
    <property type="entry name" value="HisKA"/>
    <property type="match status" value="1"/>
</dbReference>
<evidence type="ECO:0000256" key="1">
    <source>
        <dbReference type="ARBA" id="ARBA00000085"/>
    </source>
</evidence>
<reference evidence="12" key="2">
    <citation type="submission" date="2020-01" db="EMBL/GenBank/DDBJ databases">
        <authorList>
            <person name="Campanaro S."/>
        </authorList>
    </citation>
    <scope>NUCLEOTIDE SEQUENCE</scope>
    <source>
        <strain evidence="12">AS06rmzACSIP_7</strain>
    </source>
</reference>
<feature type="domain" description="Response regulatory" evidence="9">
    <location>
        <begin position="970"/>
        <end position="1086"/>
    </location>
</feature>
<dbReference type="InterPro" id="IPR013656">
    <property type="entry name" value="PAS_4"/>
</dbReference>
<feature type="coiled-coil region" evidence="7">
    <location>
        <begin position="10"/>
        <end position="54"/>
    </location>
</feature>
<evidence type="ECO:0000313" key="12">
    <source>
        <dbReference type="EMBL" id="NLW34938.1"/>
    </source>
</evidence>
<dbReference type="InterPro" id="IPR003594">
    <property type="entry name" value="HATPase_dom"/>
</dbReference>